<dbReference type="Proteomes" id="UP000247892">
    <property type="component" value="Unassembled WGS sequence"/>
</dbReference>
<reference evidence="4 5" key="1">
    <citation type="submission" date="2016-07" db="EMBL/GenBank/DDBJ databases">
        <title>Draft genome sequence of Prauserella sp. YIM 121212, isolated from alkaline soil.</title>
        <authorList>
            <person name="Ruckert C."/>
            <person name="Albersmeier A."/>
            <person name="Jiang C.-L."/>
            <person name="Jiang Y."/>
            <person name="Kalinowski J."/>
            <person name="Schneider O."/>
            <person name="Winkler A."/>
            <person name="Zotchev S.B."/>
        </authorList>
    </citation>
    <scope>NUCLEOTIDE SEQUENCE [LARGE SCALE GENOMIC DNA]</scope>
    <source>
        <strain evidence="4 5">YIM 121212</strain>
    </source>
</reference>
<name>A0A318MBN6_9PSEU</name>
<dbReference type="SUPFAM" id="SSF51735">
    <property type="entry name" value="NAD(P)-binding Rossmann-fold domains"/>
    <property type="match status" value="1"/>
</dbReference>
<dbReference type="EMBL" id="MASU01000005">
    <property type="protein sequence ID" value="PXY36269.1"/>
    <property type="molecule type" value="Genomic_DNA"/>
</dbReference>
<feature type="domain" description="Ketoreductase" evidence="3">
    <location>
        <begin position="7"/>
        <end position="197"/>
    </location>
</feature>
<dbReference type="SMART" id="SM00822">
    <property type="entry name" value="PKS_KR"/>
    <property type="match status" value="1"/>
</dbReference>
<accession>A0A318MBN6</accession>
<evidence type="ECO:0000256" key="1">
    <source>
        <dbReference type="ARBA" id="ARBA00006484"/>
    </source>
</evidence>
<gene>
    <name evidence="4" type="ORF">BA062_12655</name>
</gene>
<evidence type="ECO:0000313" key="4">
    <source>
        <dbReference type="EMBL" id="PXY36269.1"/>
    </source>
</evidence>
<dbReference type="GO" id="GO:0030497">
    <property type="term" value="P:fatty acid elongation"/>
    <property type="evidence" value="ECO:0007669"/>
    <property type="project" value="TreeGrafter"/>
</dbReference>
<dbReference type="CDD" id="cd05233">
    <property type="entry name" value="SDR_c"/>
    <property type="match status" value="1"/>
</dbReference>
<dbReference type="PRINTS" id="PR00081">
    <property type="entry name" value="GDHRDH"/>
</dbReference>
<evidence type="ECO:0000259" key="3">
    <source>
        <dbReference type="SMART" id="SM00822"/>
    </source>
</evidence>
<dbReference type="AlphaFoldDB" id="A0A318MBN6"/>
<sequence>MKGEDRRVAVVTGAASGIGAAIARQFSGEGLDVALLDRDDAGPVRDCRPGETLALRCDVRDDAEVEAAVAETARWRGRIDVVVNAAGVLARAGIRDTSWETWQSVLDINLTGTFRVVRAALPYLTDPATAGAKRVVNIGSGAADRGYAYPAYTASKGGVVALTRELAAELAPENVTVNAVNPGFVRTAINDDAWSDDTARHRWERTMPLGRMGLPEEVAAVACFLASPAASYLTGQVIRVDGGRSAISARPA</sequence>
<dbReference type="FunFam" id="3.40.50.720:FF:000084">
    <property type="entry name" value="Short-chain dehydrogenase reductase"/>
    <property type="match status" value="1"/>
</dbReference>
<dbReference type="GO" id="GO:0016616">
    <property type="term" value="F:oxidoreductase activity, acting on the CH-OH group of donors, NAD or NADP as acceptor"/>
    <property type="evidence" value="ECO:0007669"/>
    <property type="project" value="UniProtKB-ARBA"/>
</dbReference>
<comment type="caution">
    <text evidence="4">The sequence shown here is derived from an EMBL/GenBank/DDBJ whole genome shotgun (WGS) entry which is preliminary data.</text>
</comment>
<dbReference type="InterPro" id="IPR002347">
    <property type="entry name" value="SDR_fam"/>
</dbReference>
<comment type="similarity">
    <text evidence="1">Belongs to the short-chain dehydrogenases/reductases (SDR) family.</text>
</comment>
<dbReference type="Pfam" id="PF13561">
    <property type="entry name" value="adh_short_C2"/>
    <property type="match status" value="1"/>
</dbReference>
<evidence type="ECO:0000256" key="2">
    <source>
        <dbReference type="ARBA" id="ARBA00023002"/>
    </source>
</evidence>
<dbReference type="RefSeq" id="WP_168213932.1">
    <property type="nucleotide sequence ID" value="NZ_MASU01000005.1"/>
</dbReference>
<evidence type="ECO:0000313" key="5">
    <source>
        <dbReference type="Proteomes" id="UP000247892"/>
    </source>
</evidence>
<protein>
    <recommendedName>
        <fullName evidence="3">Ketoreductase domain-containing protein</fullName>
    </recommendedName>
</protein>
<keyword evidence="5" id="KW-1185">Reference proteome</keyword>
<dbReference type="Gene3D" id="3.40.50.720">
    <property type="entry name" value="NAD(P)-binding Rossmann-like Domain"/>
    <property type="match status" value="1"/>
</dbReference>
<dbReference type="PRINTS" id="PR00080">
    <property type="entry name" value="SDRFAMILY"/>
</dbReference>
<dbReference type="InterPro" id="IPR036291">
    <property type="entry name" value="NAD(P)-bd_dom_sf"/>
</dbReference>
<organism evidence="4 5">
    <name type="scientific">Prauserella flavalba</name>
    <dbReference type="NCBI Taxonomy" id="1477506"/>
    <lineage>
        <taxon>Bacteria</taxon>
        <taxon>Bacillati</taxon>
        <taxon>Actinomycetota</taxon>
        <taxon>Actinomycetes</taxon>
        <taxon>Pseudonocardiales</taxon>
        <taxon>Pseudonocardiaceae</taxon>
        <taxon>Prauserella</taxon>
    </lineage>
</organism>
<dbReference type="PANTHER" id="PTHR42760">
    <property type="entry name" value="SHORT-CHAIN DEHYDROGENASES/REDUCTASES FAMILY MEMBER"/>
    <property type="match status" value="1"/>
</dbReference>
<keyword evidence="2" id="KW-0560">Oxidoreductase</keyword>
<proteinExistence type="inferred from homology"/>
<dbReference type="InterPro" id="IPR057326">
    <property type="entry name" value="KR_dom"/>
</dbReference>
<dbReference type="PANTHER" id="PTHR42760:SF123">
    <property type="entry name" value="OXIDOREDUCTASE"/>
    <property type="match status" value="1"/>
</dbReference>